<dbReference type="InterPro" id="IPR001810">
    <property type="entry name" value="F-box_dom"/>
</dbReference>
<dbReference type="PROSITE" id="PS50181">
    <property type="entry name" value="FBOX"/>
    <property type="match status" value="1"/>
</dbReference>
<dbReference type="OrthoDB" id="4006288at2759"/>
<evidence type="ECO:0000259" key="2">
    <source>
        <dbReference type="PROSITE" id="PS50181"/>
    </source>
</evidence>
<dbReference type="SUPFAM" id="SSF81383">
    <property type="entry name" value="F-box domain"/>
    <property type="match status" value="1"/>
</dbReference>
<dbReference type="Gene3D" id="1.20.1280.50">
    <property type="match status" value="1"/>
</dbReference>
<evidence type="ECO:0000313" key="4">
    <source>
        <dbReference type="Proteomes" id="UP000800094"/>
    </source>
</evidence>
<dbReference type="AlphaFoldDB" id="A0A6A6IPL9"/>
<protein>
    <recommendedName>
        <fullName evidence="2">F-box domain-containing protein</fullName>
    </recommendedName>
</protein>
<feature type="region of interest" description="Disordered" evidence="1">
    <location>
        <begin position="13"/>
        <end position="45"/>
    </location>
</feature>
<name>A0A6A6IPL9_9PLEO</name>
<dbReference type="GeneID" id="54574551"/>
<proteinExistence type="predicted"/>
<evidence type="ECO:0000313" key="3">
    <source>
        <dbReference type="EMBL" id="KAF2252485.1"/>
    </source>
</evidence>
<organism evidence="3 4">
    <name type="scientific">Trematosphaeria pertusa</name>
    <dbReference type="NCBI Taxonomy" id="390896"/>
    <lineage>
        <taxon>Eukaryota</taxon>
        <taxon>Fungi</taxon>
        <taxon>Dikarya</taxon>
        <taxon>Ascomycota</taxon>
        <taxon>Pezizomycotina</taxon>
        <taxon>Dothideomycetes</taxon>
        <taxon>Pleosporomycetidae</taxon>
        <taxon>Pleosporales</taxon>
        <taxon>Massarineae</taxon>
        <taxon>Trematosphaeriaceae</taxon>
        <taxon>Trematosphaeria</taxon>
    </lineage>
</organism>
<dbReference type="InterPro" id="IPR036047">
    <property type="entry name" value="F-box-like_dom_sf"/>
</dbReference>
<dbReference type="Pfam" id="PF12937">
    <property type="entry name" value="F-box-like"/>
    <property type="match status" value="1"/>
</dbReference>
<sequence>MFPVALRHVERALRRPPASRATEQMQASSLASNGYSSPKREERNSAGASFANLPQELLLNIFTRLDKPTLISASVTCKTFNGPATELIFAEMTASVLLDERFASRFKNIQGRKDLARYVKLMRLAPVLESDFDVRFCPLPFSVVVVADFLIDVHS</sequence>
<reference evidence="3" key="1">
    <citation type="journal article" date="2020" name="Stud. Mycol.">
        <title>101 Dothideomycetes genomes: a test case for predicting lifestyles and emergence of pathogens.</title>
        <authorList>
            <person name="Haridas S."/>
            <person name="Albert R."/>
            <person name="Binder M."/>
            <person name="Bloem J."/>
            <person name="Labutti K."/>
            <person name="Salamov A."/>
            <person name="Andreopoulos B."/>
            <person name="Baker S."/>
            <person name="Barry K."/>
            <person name="Bills G."/>
            <person name="Bluhm B."/>
            <person name="Cannon C."/>
            <person name="Castanera R."/>
            <person name="Culley D."/>
            <person name="Daum C."/>
            <person name="Ezra D."/>
            <person name="Gonzalez J."/>
            <person name="Henrissat B."/>
            <person name="Kuo A."/>
            <person name="Liang C."/>
            <person name="Lipzen A."/>
            <person name="Lutzoni F."/>
            <person name="Magnuson J."/>
            <person name="Mondo S."/>
            <person name="Nolan M."/>
            <person name="Ohm R."/>
            <person name="Pangilinan J."/>
            <person name="Park H.-J."/>
            <person name="Ramirez L."/>
            <person name="Alfaro M."/>
            <person name="Sun H."/>
            <person name="Tritt A."/>
            <person name="Yoshinaga Y."/>
            <person name="Zwiers L.-H."/>
            <person name="Turgeon B."/>
            <person name="Goodwin S."/>
            <person name="Spatafora J."/>
            <person name="Crous P."/>
            <person name="Grigoriev I."/>
        </authorList>
    </citation>
    <scope>NUCLEOTIDE SEQUENCE</scope>
    <source>
        <strain evidence="3">CBS 122368</strain>
    </source>
</reference>
<dbReference type="Proteomes" id="UP000800094">
    <property type="component" value="Unassembled WGS sequence"/>
</dbReference>
<feature type="compositionally biased region" description="Polar residues" evidence="1">
    <location>
        <begin position="21"/>
        <end position="36"/>
    </location>
</feature>
<accession>A0A6A6IPL9</accession>
<dbReference type="RefSeq" id="XP_033687489.1">
    <property type="nucleotide sequence ID" value="XM_033821221.1"/>
</dbReference>
<keyword evidence="4" id="KW-1185">Reference proteome</keyword>
<feature type="domain" description="F-box" evidence="2">
    <location>
        <begin position="47"/>
        <end position="92"/>
    </location>
</feature>
<dbReference type="EMBL" id="ML987192">
    <property type="protein sequence ID" value="KAF2252485.1"/>
    <property type="molecule type" value="Genomic_DNA"/>
</dbReference>
<evidence type="ECO:0000256" key="1">
    <source>
        <dbReference type="SAM" id="MobiDB-lite"/>
    </source>
</evidence>
<gene>
    <name evidence="3" type="ORF">BU26DRAFT_257631</name>
</gene>